<feature type="region of interest" description="Disordered" evidence="2">
    <location>
        <begin position="715"/>
        <end position="749"/>
    </location>
</feature>
<evidence type="ECO:0000256" key="3">
    <source>
        <dbReference type="SAM" id="SignalP"/>
    </source>
</evidence>
<keyword evidence="1 3" id="KW-0732">Signal</keyword>
<feature type="region of interest" description="Disordered" evidence="2">
    <location>
        <begin position="872"/>
        <end position="900"/>
    </location>
</feature>
<feature type="region of interest" description="Disordered" evidence="2">
    <location>
        <begin position="915"/>
        <end position="956"/>
    </location>
</feature>
<dbReference type="Pfam" id="PF13505">
    <property type="entry name" value="OMP_b-brl"/>
    <property type="match status" value="1"/>
</dbReference>
<feature type="chain" id="PRO_5025400081" description="Outer membrane protein beta-barrel domain-containing protein" evidence="3">
    <location>
        <begin position="33"/>
        <end position="1065"/>
    </location>
</feature>
<gene>
    <name evidence="5" type="ORF">Tci_000506</name>
</gene>
<feature type="signal peptide" evidence="3">
    <location>
        <begin position="1"/>
        <end position="32"/>
    </location>
</feature>
<dbReference type="SUPFAM" id="SSF56925">
    <property type="entry name" value="OMPA-like"/>
    <property type="match status" value="1"/>
</dbReference>
<feature type="compositionally biased region" description="Low complexity" evidence="2">
    <location>
        <begin position="923"/>
        <end position="938"/>
    </location>
</feature>
<dbReference type="Gene3D" id="2.40.160.20">
    <property type="match status" value="1"/>
</dbReference>
<feature type="compositionally biased region" description="Basic residues" evidence="2">
    <location>
        <begin position="483"/>
        <end position="496"/>
    </location>
</feature>
<dbReference type="InterPro" id="IPR027385">
    <property type="entry name" value="Beta-barrel_OMP"/>
</dbReference>
<feature type="compositionally biased region" description="Gly residues" evidence="2">
    <location>
        <begin position="768"/>
        <end position="777"/>
    </location>
</feature>
<dbReference type="InterPro" id="IPR011250">
    <property type="entry name" value="OMP/PagP_B-barrel"/>
</dbReference>
<evidence type="ECO:0000256" key="1">
    <source>
        <dbReference type="ARBA" id="ARBA00022729"/>
    </source>
</evidence>
<evidence type="ECO:0000259" key="4">
    <source>
        <dbReference type="Pfam" id="PF13505"/>
    </source>
</evidence>
<feature type="region of interest" description="Disordered" evidence="2">
    <location>
        <begin position="763"/>
        <end position="811"/>
    </location>
</feature>
<reference evidence="5" key="1">
    <citation type="journal article" date="2019" name="Sci. Rep.">
        <title>Draft genome of Tanacetum cinerariifolium, the natural source of mosquito coil.</title>
        <authorList>
            <person name="Yamashiro T."/>
            <person name="Shiraishi A."/>
            <person name="Satake H."/>
            <person name="Nakayama K."/>
        </authorList>
    </citation>
    <scope>NUCLEOTIDE SEQUENCE</scope>
</reference>
<proteinExistence type="predicted"/>
<dbReference type="EMBL" id="BKCJ010000008">
    <property type="protein sequence ID" value="GEU28528.1"/>
    <property type="molecule type" value="Genomic_DNA"/>
</dbReference>
<feature type="compositionally biased region" description="Basic residues" evidence="2">
    <location>
        <begin position="220"/>
        <end position="237"/>
    </location>
</feature>
<name>A0A699GID9_TANCI</name>
<accession>A0A699GID9</accession>
<sequence>MKPLRARSTQERNMKNTILFAMLAALAGSAAAQSQGAYVGGNVGRAEQKASVDDFGSEKDTDTGFKLYGGYNFTQSFGLEAGYADLGKLERSAFGDSISLEPTSVYFAATGTLPLDAQFSLFGKAGVARTEVKGSESFEGIRTSGKESRNSGYFAVGAAYAVNNNFSVVAEYENFGKVYKEEGGNLKANMISRLQAAIPPYALRPNFRHHPPQHADCRSARRWHGQPGAGHRRPGHRHRRVCLDEHPAHGGRRPAHGPAPHGPYDQRLCAGRGVRCAADRHFPGAHAAQGHADDVDGAVRGGQSAERGRARLWHAAAGALRGRHSARCILWRGSAGGRFHGRAGATRPGRLARAAGTDNCQHLWRAAGHLARPQLRLALGLPGRRRAGGDHRPDGALLRARDCCRRRQPAARAGRVPQTAGVDHAADGVDRLRRPVCGVHLCHAHFAGDHQGLAHHGGGAAGADRRGHDARSTCRADAPDGRGRRRPDRGRRPQPLRLQLRQRGRRLVRRHGDCPWHGPAIDRPGGRLAGGGRHCRAGDFGVDGAAQSGACCRRQLRLSVRQAGAEPPPAFPDAKGAHGRLAHAVAAAAVLLDTSPPLPQLVPLLPHAKGWTPGYVPVIPPRLLSEGKSIATIDGAGLAVKSVHRGWSFTEGVTHVSIENPRHQTQSRHRHGDAWRLLCDPNGAACFASMGESAGTGNGHHDDRKHHARQYFHRHHSGPDDALHCRPHARLRRPGPQGPRTGRRRHERRRVLRFDGRLAVADRSAAPGGRGAPGGRWGADHRRHGRGELEGSGVACGARGQSRRARPDGDPAPAVARFVAGRAEGAFFGHPAGRACAAGRHLQQPLLRLCHPRRPVLRTARPAPEPDRLQGIRRRRRPALRGRTHHEPGRQRHADGGRGYASGAWLRQLRRHRRHHRHRQRAAARSAAPGGPVAQGCGRQRRGPPPGARAGSGAAGAVVVRRRDGPGAVLQIPDGAQRRHRIHAALQRDRCPERQPAPVRRDAIRAVPRLVCQLGERSRGVIQTSTTPVDISDLWSWLRLWTYNHERPYMALGGITPKQKLALAA</sequence>
<evidence type="ECO:0000313" key="5">
    <source>
        <dbReference type="EMBL" id="GEU28528.1"/>
    </source>
</evidence>
<organism evidence="5">
    <name type="scientific">Tanacetum cinerariifolium</name>
    <name type="common">Dalmatian daisy</name>
    <name type="synonym">Chrysanthemum cinerariifolium</name>
    <dbReference type="NCBI Taxonomy" id="118510"/>
    <lineage>
        <taxon>Eukaryota</taxon>
        <taxon>Viridiplantae</taxon>
        <taxon>Streptophyta</taxon>
        <taxon>Embryophyta</taxon>
        <taxon>Tracheophyta</taxon>
        <taxon>Spermatophyta</taxon>
        <taxon>Magnoliopsida</taxon>
        <taxon>eudicotyledons</taxon>
        <taxon>Gunneridae</taxon>
        <taxon>Pentapetalae</taxon>
        <taxon>asterids</taxon>
        <taxon>campanulids</taxon>
        <taxon>Asterales</taxon>
        <taxon>Asteraceae</taxon>
        <taxon>Asteroideae</taxon>
        <taxon>Anthemideae</taxon>
        <taxon>Anthemidinae</taxon>
        <taxon>Tanacetum</taxon>
    </lineage>
</organism>
<feature type="domain" description="Outer membrane protein beta-barrel" evidence="4">
    <location>
        <begin position="19"/>
        <end position="191"/>
    </location>
</feature>
<feature type="region of interest" description="Disordered" evidence="2">
    <location>
        <begin position="211"/>
        <end position="237"/>
    </location>
</feature>
<comment type="caution">
    <text evidence="5">The sequence shown here is derived from an EMBL/GenBank/DDBJ whole genome shotgun (WGS) entry which is preliminary data.</text>
</comment>
<feature type="region of interest" description="Disordered" evidence="2">
    <location>
        <begin position="452"/>
        <end position="496"/>
    </location>
</feature>
<protein>
    <recommendedName>
        <fullName evidence="4">Outer membrane protein beta-barrel domain-containing protein</fullName>
    </recommendedName>
</protein>
<evidence type="ECO:0000256" key="2">
    <source>
        <dbReference type="SAM" id="MobiDB-lite"/>
    </source>
</evidence>
<feature type="compositionally biased region" description="Basic residues" evidence="2">
    <location>
        <begin position="872"/>
        <end position="884"/>
    </location>
</feature>
<feature type="compositionally biased region" description="Basic and acidic residues" evidence="2">
    <location>
        <begin position="885"/>
        <end position="896"/>
    </location>
</feature>
<dbReference type="AlphaFoldDB" id="A0A699GID9"/>
<feature type="compositionally biased region" description="Basic and acidic residues" evidence="2">
    <location>
        <begin position="463"/>
        <end position="482"/>
    </location>
</feature>